<dbReference type="EMBL" id="JASJEX010000005">
    <property type="protein sequence ID" value="MDJ1130290.1"/>
    <property type="molecule type" value="Genomic_DNA"/>
</dbReference>
<gene>
    <name evidence="2" type="ORF">QJ043_09400</name>
</gene>
<evidence type="ECO:0008006" key="4">
    <source>
        <dbReference type="Google" id="ProtNLM"/>
    </source>
</evidence>
<keyword evidence="1" id="KW-0472">Membrane</keyword>
<dbReference type="RefSeq" id="WP_283713472.1">
    <property type="nucleotide sequence ID" value="NZ_JASJEW010000004.1"/>
</dbReference>
<protein>
    <recommendedName>
        <fullName evidence="4">TrkA family protein</fullName>
    </recommendedName>
</protein>
<organism evidence="2 3">
    <name type="scientific">Kribbibacterium absianum</name>
    <dbReference type="NCBI Taxonomy" id="3044210"/>
    <lineage>
        <taxon>Bacteria</taxon>
        <taxon>Bacillati</taxon>
        <taxon>Actinomycetota</taxon>
        <taxon>Coriobacteriia</taxon>
        <taxon>Coriobacteriales</taxon>
        <taxon>Kribbibacteriaceae</taxon>
        <taxon>Kribbibacterium</taxon>
    </lineage>
</organism>
<feature type="transmembrane region" description="Helical" evidence="1">
    <location>
        <begin position="49"/>
        <end position="69"/>
    </location>
</feature>
<keyword evidence="3" id="KW-1185">Reference proteome</keyword>
<keyword evidence="1" id="KW-1133">Transmembrane helix</keyword>
<keyword evidence="1" id="KW-0812">Transmembrane</keyword>
<reference evidence="2" key="1">
    <citation type="submission" date="2023-05" db="EMBL/GenBank/DDBJ databases">
        <title>[olsenella] sp. nov., isolated from a pig farm feces dump.</title>
        <authorList>
            <person name="Chang Y.-H."/>
        </authorList>
    </citation>
    <scope>NUCLEOTIDE SEQUENCE</scope>
    <source>
        <strain evidence="2">YH-ols2217</strain>
    </source>
</reference>
<comment type="caution">
    <text evidence="2">The sequence shown here is derived from an EMBL/GenBank/DDBJ whole genome shotgun (WGS) entry which is preliminary data.</text>
</comment>
<proteinExistence type="predicted"/>
<evidence type="ECO:0000256" key="1">
    <source>
        <dbReference type="SAM" id="Phobius"/>
    </source>
</evidence>
<feature type="transmembrane region" description="Helical" evidence="1">
    <location>
        <begin position="90"/>
        <end position="113"/>
    </location>
</feature>
<sequence>MLNGLATMMQVADKGRTLSATAEADATAAIDTSRQMSERLAEVSATDPLAAVCFLIGVGCVVAIILSVASDRFKSQVKWLGTMAGKFAMILLGGFFLLLPIAMHTTAGSGYLWPKLGESVPAAAYLMFETMGFSADLSDWTVTIHTIMGNGALAELYFWLLAFYTVASPVALALTAMDVLMNGLTGFMVYFESWKKCVRRRDIYVFYGLDDNTSTLALDLLGQVADKSSDNPRDRMPLLIFCNVEGSTGEGDSLVQQVRQDAYGCATVIFTPMPLENIPNRLAPPTQTRCNVYYLVLSDDTDENVQATIRLCDQLTTQMMVWEMIGRRWDVRNIEPKPQLRPRTEAYARNVRVWCVHDNPDDDLIFDSLPQRKPDDQLMVHLLRHNADRGSADKRRPHIETALQPLMVVVRNLVEVRLISEQREVVWDTLTTNPLTQVLDPVDVSQDIVPFQRLVVVICGLGSFGLEALRACFWFGRLPGVELRIVGVDRRARDVAQHMAAAWPELVFERVPEGMPSVRPDLERPLTDASGSDAVPTVCFMEADARSLAMHDLLDGTPVQGFSIGPEGEEPETIVVGDSSRIYVMVMLGADDLSLDAALRLERTLSRRALAGRLSAGSPPAQNPLVSVLVRNQEVLESVRDVTHGDEQFSLRPFGSTQEAFSYERILGAPWEDAAINLQAAYTQARRVAQGLDPQVTHAEAMEAFNSYEIKKLSNRAATRFTPYRLWCVGLEANGGFPSEEAAAQWADKLGTQALAVSLTGRDETAVRLLCGIDFPDRGLSQEDRDKRVALLRSVEEAEAKEYPVVCSLGDLEHARWCAFLRAQGWSAVDGGFDALERMVSFVGLQDDPARPYPHESMRLMRHYYLVDDPAAYRMRGAECRGDPAAYDRAIVTQAVRAMRREVIEPEYGRHPHLHRLEGMGRKRTRRRG</sequence>
<feature type="transmembrane region" description="Helical" evidence="1">
    <location>
        <begin position="158"/>
        <end position="191"/>
    </location>
</feature>
<evidence type="ECO:0000313" key="3">
    <source>
        <dbReference type="Proteomes" id="UP001431693"/>
    </source>
</evidence>
<name>A0ABT6ZML3_9ACTN</name>
<evidence type="ECO:0000313" key="2">
    <source>
        <dbReference type="EMBL" id="MDJ1130290.1"/>
    </source>
</evidence>
<dbReference type="Proteomes" id="UP001431693">
    <property type="component" value="Unassembled WGS sequence"/>
</dbReference>
<accession>A0ABT6ZML3</accession>